<evidence type="ECO:0000259" key="1">
    <source>
        <dbReference type="PROSITE" id="PS51781"/>
    </source>
</evidence>
<gene>
    <name evidence="2" type="ORF">A3D08_02350</name>
</gene>
<comment type="caution">
    <text evidence="2">The sequence shown here is derived from an EMBL/GenBank/DDBJ whole genome shotgun (WGS) entry which is preliminary data.</text>
</comment>
<feature type="domain" description="SH3b" evidence="1">
    <location>
        <begin position="226"/>
        <end position="294"/>
    </location>
</feature>
<dbReference type="SMART" id="SM00287">
    <property type="entry name" value="SH3b"/>
    <property type="match status" value="1"/>
</dbReference>
<reference evidence="2 3" key="1">
    <citation type="journal article" date="2016" name="Nat. Commun.">
        <title>Thousands of microbial genomes shed light on interconnected biogeochemical processes in an aquifer system.</title>
        <authorList>
            <person name="Anantharaman K."/>
            <person name="Brown C.T."/>
            <person name="Hug L.A."/>
            <person name="Sharon I."/>
            <person name="Castelle C.J."/>
            <person name="Probst A.J."/>
            <person name="Thomas B.C."/>
            <person name="Singh A."/>
            <person name="Wilkins M.J."/>
            <person name="Karaoz U."/>
            <person name="Brodie E.L."/>
            <person name="Williams K.H."/>
            <person name="Hubbard S.S."/>
            <person name="Banfield J.F."/>
        </authorList>
    </citation>
    <scope>NUCLEOTIDE SEQUENCE [LARGE SCALE GENOMIC DNA]</scope>
</reference>
<protein>
    <recommendedName>
        <fullName evidence="1">SH3b domain-containing protein</fullName>
    </recommendedName>
</protein>
<dbReference type="PROSITE" id="PS51781">
    <property type="entry name" value="SH3B"/>
    <property type="match status" value="1"/>
</dbReference>
<dbReference type="Pfam" id="PF08308">
    <property type="entry name" value="PEGA"/>
    <property type="match status" value="1"/>
</dbReference>
<name>A0A1F7HK13_9BACT</name>
<dbReference type="PANTHER" id="PTHR36194">
    <property type="entry name" value="S-LAYER-LIKE PROTEIN"/>
    <property type="match status" value="1"/>
</dbReference>
<evidence type="ECO:0000313" key="2">
    <source>
        <dbReference type="EMBL" id="OGK31443.1"/>
    </source>
</evidence>
<dbReference type="Gene3D" id="2.30.30.40">
    <property type="entry name" value="SH3 Domains"/>
    <property type="match status" value="1"/>
</dbReference>
<dbReference type="InterPro" id="IPR013229">
    <property type="entry name" value="PEGA"/>
</dbReference>
<dbReference type="PANTHER" id="PTHR36194:SF1">
    <property type="entry name" value="S-LAYER-LIKE PROTEIN"/>
    <property type="match status" value="1"/>
</dbReference>
<organism evidence="2 3">
    <name type="scientific">Candidatus Roizmanbacteria bacterium RIFCSPHIGHO2_02_FULL_43_11</name>
    <dbReference type="NCBI Taxonomy" id="1802043"/>
    <lineage>
        <taxon>Bacteria</taxon>
        <taxon>Candidatus Roizmaniibacteriota</taxon>
    </lineage>
</organism>
<evidence type="ECO:0000313" key="3">
    <source>
        <dbReference type="Proteomes" id="UP000178098"/>
    </source>
</evidence>
<proteinExistence type="predicted"/>
<dbReference type="SUPFAM" id="SSF50044">
    <property type="entry name" value="SH3-domain"/>
    <property type="match status" value="1"/>
</dbReference>
<dbReference type="EMBL" id="MFZT01000016">
    <property type="protein sequence ID" value="OGK31443.1"/>
    <property type="molecule type" value="Genomic_DNA"/>
</dbReference>
<sequence length="304" mass="33554">MKKKLLFLAMLFALFGLGIVIRYVFLSRSAAEGRLQIISSPSASILVNGKPSGKTPYEASFAGGEYILKLITDDTDASSSGTWEGKISVYKNARTFVSREIGTNDLTSSGVILTVLPLTKENRTENTKPDSGQIEVQTYPDGSIVFLDDEEQGIAPLILSNISKGDHELSVFSPGFFRRSQKIKVSSGFKVVAEYKLAIDPSHKKVEKKPDDIATDEASVQKKETEQKLVVSINQTDTGWLRVRAEPTLFASEAAKVKPGQTFNVLEEQSGWYKIEYENGKQGWIFAQYTSKQNESKPTLQPSP</sequence>
<dbReference type="InterPro" id="IPR003646">
    <property type="entry name" value="SH3-like_bac-type"/>
</dbReference>
<dbReference type="AlphaFoldDB" id="A0A1F7HK13"/>
<accession>A0A1F7HK13</accession>
<dbReference type="Proteomes" id="UP000178098">
    <property type="component" value="Unassembled WGS sequence"/>
</dbReference>
<dbReference type="InterPro" id="IPR036028">
    <property type="entry name" value="SH3-like_dom_sf"/>
</dbReference>
<dbReference type="Pfam" id="PF08239">
    <property type="entry name" value="SH3_3"/>
    <property type="match status" value="1"/>
</dbReference>